<evidence type="ECO:0000313" key="1">
    <source>
        <dbReference type="EMBL" id="TKT70459.1"/>
    </source>
</evidence>
<dbReference type="OrthoDB" id="7398962at2"/>
<dbReference type="InterPro" id="IPR018759">
    <property type="entry name" value="BBP2_2"/>
</dbReference>
<protein>
    <recommendedName>
        <fullName evidence="3">Outer membrane beta-barrel protein</fullName>
    </recommendedName>
</protein>
<evidence type="ECO:0008006" key="3">
    <source>
        <dbReference type="Google" id="ProtNLM"/>
    </source>
</evidence>
<dbReference type="EMBL" id="LBIA02000001">
    <property type="protein sequence ID" value="TKT70459.1"/>
    <property type="molecule type" value="Genomic_DNA"/>
</dbReference>
<dbReference type="Proteomes" id="UP000034832">
    <property type="component" value="Unassembled WGS sequence"/>
</dbReference>
<proteinExistence type="predicted"/>
<dbReference type="Pfam" id="PF10082">
    <property type="entry name" value="BBP2_2"/>
    <property type="match status" value="1"/>
</dbReference>
<dbReference type="STRING" id="211460.YH63_15915"/>
<reference evidence="1" key="1">
    <citation type="submission" date="2019-04" db="EMBL/GenBank/DDBJ databases">
        <title>Whole genome sequencing of cave bacteria.</title>
        <authorList>
            <person name="Gan H.M."/>
            <person name="Barton H."/>
            <person name="Savka M.A."/>
        </authorList>
    </citation>
    <scope>NUCLEOTIDE SEQUENCE [LARGE SCALE GENOMIC DNA]</scope>
    <source>
        <strain evidence="1">LC387</strain>
    </source>
</reference>
<organism evidence="1 2">
    <name type="scientific">Afipia massiliensis</name>
    <dbReference type="NCBI Taxonomy" id="211460"/>
    <lineage>
        <taxon>Bacteria</taxon>
        <taxon>Pseudomonadati</taxon>
        <taxon>Pseudomonadota</taxon>
        <taxon>Alphaproteobacteria</taxon>
        <taxon>Hyphomicrobiales</taxon>
        <taxon>Nitrobacteraceae</taxon>
        <taxon>Afipia</taxon>
    </lineage>
</organism>
<dbReference type="AlphaFoldDB" id="A0A4U6BJX7"/>
<name>A0A4U6BJX7_9BRAD</name>
<gene>
    <name evidence="1" type="ORF">YH63_002970</name>
</gene>
<evidence type="ECO:0000313" key="2">
    <source>
        <dbReference type="Proteomes" id="UP000034832"/>
    </source>
</evidence>
<accession>A0A4U6BJX7</accession>
<sequence length="477" mass="52547">MKSSVALIVLEEIGSRKRASLTLPRRGSKFARLGKAQLPATALILGLAAPSNAQVIPSTTEQLSAPWNAQRVFEPSTLPDLADPETRNEIQPEDMPVRKRQQPGYEPVGIRAGSWMFSPKLMSGALYDSNVFSSNTTKRSDIAAVVEPSLRAHTLWERHGLDLKLDAQSTIYNENSSLDQTNARLRGNGWFDIAHDLAVLANVQIAHLNEGVGTLSSPVNAISPTPYDLFSGDLTVRKEFNRLTTSVGMRVDSYDFGQTRAQDGSIINQDGRDGQIYSLHSRVDYAFSPVLGWFAGVEGNQRNIRGTPAQTLDSQGYRALSGFTVGFGNLLSGEFGAGYAQQRFDAASIGTIEGPAYRAMLTWRPTRMLDVHFKAEQIVTQTSDTSSTGVLANAFQLGVDYELRRNVIVSLAGGYENDRFFGQQRKDKVTTSDARIKYLMNRYGSISVFHRYTDRNSDSPAFSFDKHQVGINVTAQF</sequence>
<keyword evidence="2" id="KW-1185">Reference proteome</keyword>
<dbReference type="RefSeq" id="WP_083992653.1">
    <property type="nucleotide sequence ID" value="NZ_LBIA02000001.1"/>
</dbReference>
<comment type="caution">
    <text evidence="1">The sequence shown here is derived from an EMBL/GenBank/DDBJ whole genome shotgun (WGS) entry which is preliminary data.</text>
</comment>